<evidence type="ECO:0000313" key="1">
    <source>
        <dbReference type="EMBL" id="GAH63961.1"/>
    </source>
</evidence>
<sequence length="90" mass="10181">PEGETFKFFASRSKAYISERSPKDLAMQIINNYKIQQDVLDSKGEIQIYVKNIKTTKEHLTGISVGVFEKDMLLKGIINSISPLKYSSIP</sequence>
<reference evidence="1" key="1">
    <citation type="journal article" date="2014" name="Front. Microbiol.">
        <title>High frequency of phylogenetically diverse reductive dehalogenase-homologous genes in deep subseafloor sedimentary metagenomes.</title>
        <authorList>
            <person name="Kawai M."/>
            <person name="Futagami T."/>
            <person name="Toyoda A."/>
            <person name="Takaki Y."/>
            <person name="Nishi S."/>
            <person name="Hori S."/>
            <person name="Arai W."/>
            <person name="Tsubouchi T."/>
            <person name="Morono Y."/>
            <person name="Uchiyama I."/>
            <person name="Ito T."/>
            <person name="Fujiyama A."/>
            <person name="Inagaki F."/>
            <person name="Takami H."/>
        </authorList>
    </citation>
    <scope>NUCLEOTIDE SEQUENCE</scope>
    <source>
        <strain evidence="1">Expedition CK06-06</strain>
    </source>
</reference>
<feature type="non-terminal residue" evidence="1">
    <location>
        <position position="1"/>
    </location>
</feature>
<comment type="caution">
    <text evidence="1">The sequence shown here is derived from an EMBL/GenBank/DDBJ whole genome shotgun (WGS) entry which is preliminary data.</text>
</comment>
<dbReference type="EMBL" id="BARU01033130">
    <property type="protein sequence ID" value="GAH63961.1"/>
    <property type="molecule type" value="Genomic_DNA"/>
</dbReference>
<proteinExistence type="predicted"/>
<protein>
    <submittedName>
        <fullName evidence="1">Uncharacterized protein</fullName>
    </submittedName>
</protein>
<organism evidence="1">
    <name type="scientific">marine sediment metagenome</name>
    <dbReference type="NCBI Taxonomy" id="412755"/>
    <lineage>
        <taxon>unclassified sequences</taxon>
        <taxon>metagenomes</taxon>
        <taxon>ecological metagenomes</taxon>
    </lineage>
</organism>
<dbReference type="AlphaFoldDB" id="X1H1F5"/>
<gene>
    <name evidence="1" type="ORF">S03H2_52167</name>
</gene>
<accession>X1H1F5</accession>
<name>X1H1F5_9ZZZZ</name>